<dbReference type="Proteomes" id="UP001516588">
    <property type="component" value="Unassembled WGS sequence"/>
</dbReference>
<reference evidence="10 11" key="1">
    <citation type="submission" date="2020-10" db="EMBL/GenBank/DDBJ databases">
        <title>ChiBAC.</title>
        <authorList>
            <person name="Zenner C."/>
            <person name="Hitch T.C.A."/>
            <person name="Clavel T."/>
        </authorList>
    </citation>
    <scope>NUCLEOTIDE SEQUENCE [LARGE SCALE GENOMIC DNA]</scope>
    <source>
        <strain evidence="10 11">DSM 108706</strain>
    </source>
</reference>
<dbReference type="Gene3D" id="3.30.413.10">
    <property type="entry name" value="Sulfite Reductase Hemoprotein, domain 1"/>
    <property type="match status" value="1"/>
</dbReference>
<evidence type="ECO:0000259" key="9">
    <source>
        <dbReference type="Pfam" id="PF26540"/>
    </source>
</evidence>
<protein>
    <recommendedName>
        <fullName evidence="7">4-hydroxy-3-methylbut-2-en-1-yl diphosphate synthase (flavodoxin)</fullName>
        <ecNumber evidence="7">1.17.7.3</ecNumber>
    </recommendedName>
    <alternativeName>
        <fullName evidence="7">1-hydroxy-2-methyl-2-(E)-butenyl 4-diphosphate synthase</fullName>
    </alternativeName>
</protein>
<feature type="domain" description="IspG C-terminal" evidence="9">
    <location>
        <begin position="259"/>
        <end position="354"/>
    </location>
</feature>
<keyword evidence="3 7" id="KW-0560">Oxidoreductase</keyword>
<dbReference type="PANTHER" id="PTHR30454">
    <property type="entry name" value="4-HYDROXY-3-METHYLBUT-2-EN-1-YL DIPHOSPHATE SYNTHASE"/>
    <property type="match status" value="1"/>
</dbReference>
<evidence type="ECO:0000256" key="1">
    <source>
        <dbReference type="ARBA" id="ARBA00022485"/>
    </source>
</evidence>
<proteinExistence type="inferred from homology"/>
<dbReference type="InterPro" id="IPR016425">
    <property type="entry name" value="IspG_bac"/>
</dbReference>
<keyword evidence="11" id="KW-1185">Reference proteome</keyword>
<dbReference type="EMBL" id="JADCKA010000007">
    <property type="protein sequence ID" value="MBE5035673.1"/>
    <property type="molecule type" value="Genomic_DNA"/>
</dbReference>
<comment type="similarity">
    <text evidence="7">Belongs to the IspG family.</text>
</comment>
<evidence type="ECO:0000256" key="4">
    <source>
        <dbReference type="ARBA" id="ARBA00023004"/>
    </source>
</evidence>
<feature type="binding site" evidence="7">
    <location>
        <position position="306"/>
    </location>
    <ligand>
        <name>[4Fe-4S] cluster</name>
        <dbReference type="ChEBI" id="CHEBI:49883"/>
    </ligand>
</feature>
<evidence type="ECO:0000256" key="5">
    <source>
        <dbReference type="ARBA" id="ARBA00023014"/>
    </source>
</evidence>
<evidence type="ECO:0000313" key="10">
    <source>
        <dbReference type="EMBL" id="MBE5035673.1"/>
    </source>
</evidence>
<evidence type="ECO:0000256" key="7">
    <source>
        <dbReference type="HAMAP-Rule" id="MF_00159"/>
    </source>
</evidence>
<dbReference type="NCBIfam" id="TIGR00612">
    <property type="entry name" value="ispG_gcpE"/>
    <property type="match status" value="1"/>
</dbReference>
<accession>A0ABR9QXQ6</accession>
<evidence type="ECO:0000259" key="8">
    <source>
        <dbReference type="Pfam" id="PF04551"/>
    </source>
</evidence>
<dbReference type="SUPFAM" id="SSF51717">
    <property type="entry name" value="Dihydropteroate synthetase-like"/>
    <property type="match status" value="1"/>
</dbReference>
<name>A0ABR9QXQ6_9FIRM</name>
<comment type="pathway">
    <text evidence="7">Isoprenoid biosynthesis; isopentenyl diphosphate biosynthesis via DXP pathway; isopentenyl diphosphate from 1-deoxy-D-xylulose 5-phosphate: step 5/6.</text>
</comment>
<keyword evidence="4 7" id="KW-0408">Iron</keyword>
<feature type="binding site" evidence="7">
    <location>
        <position position="266"/>
    </location>
    <ligand>
        <name>[4Fe-4S] cluster</name>
        <dbReference type="ChEBI" id="CHEBI:49883"/>
    </ligand>
</feature>
<keyword evidence="6 7" id="KW-0414">Isoprene biosynthesis</keyword>
<evidence type="ECO:0000256" key="2">
    <source>
        <dbReference type="ARBA" id="ARBA00022723"/>
    </source>
</evidence>
<dbReference type="InterPro" id="IPR004588">
    <property type="entry name" value="IspG_bac-typ"/>
</dbReference>
<dbReference type="PIRSF" id="PIRSF004640">
    <property type="entry name" value="IspG"/>
    <property type="match status" value="1"/>
</dbReference>
<dbReference type="NCBIfam" id="NF001540">
    <property type="entry name" value="PRK00366.1"/>
    <property type="match status" value="1"/>
</dbReference>
<comment type="function">
    <text evidence="7">Converts 2C-methyl-D-erythritol 2,4-cyclodiphosphate (ME-2,4cPP) into 1-hydroxy-2-methyl-2-(E)-butenyl 4-diphosphate.</text>
</comment>
<organism evidence="10 11">
    <name type="scientific">Gallibacter intestinalis</name>
    <dbReference type="NCBI Taxonomy" id="2779356"/>
    <lineage>
        <taxon>Bacteria</taxon>
        <taxon>Bacillati</taxon>
        <taxon>Bacillota</taxon>
        <taxon>Clostridia</taxon>
        <taxon>Eubacteriales</taxon>
        <taxon>Eubacteriaceae</taxon>
        <taxon>Gallibacter</taxon>
    </lineage>
</organism>
<dbReference type="InterPro" id="IPR045854">
    <property type="entry name" value="NO2/SO3_Rdtase_4Fe4S_sf"/>
</dbReference>
<comment type="catalytic activity">
    <reaction evidence="7">
        <text>(2E)-4-hydroxy-3-methylbut-2-enyl diphosphate + oxidized [flavodoxin] + H2O + 2 H(+) = 2-C-methyl-D-erythritol 2,4-cyclic diphosphate + reduced [flavodoxin]</text>
        <dbReference type="Rhea" id="RHEA:43604"/>
        <dbReference type="Rhea" id="RHEA-COMP:10622"/>
        <dbReference type="Rhea" id="RHEA-COMP:10623"/>
        <dbReference type="ChEBI" id="CHEBI:15377"/>
        <dbReference type="ChEBI" id="CHEBI:15378"/>
        <dbReference type="ChEBI" id="CHEBI:57618"/>
        <dbReference type="ChEBI" id="CHEBI:58210"/>
        <dbReference type="ChEBI" id="CHEBI:58483"/>
        <dbReference type="ChEBI" id="CHEBI:128753"/>
        <dbReference type="EC" id="1.17.7.3"/>
    </reaction>
</comment>
<comment type="cofactor">
    <cofactor evidence="7">
        <name>[4Fe-4S] cluster</name>
        <dbReference type="ChEBI" id="CHEBI:49883"/>
    </cofactor>
    <text evidence="7">Binds 1 [4Fe-4S] cluster.</text>
</comment>
<feature type="domain" description="IspG TIM-barrel" evidence="8">
    <location>
        <begin position="5"/>
        <end position="244"/>
    </location>
</feature>
<dbReference type="InterPro" id="IPR058578">
    <property type="entry name" value="IspG_TIM"/>
</dbReference>
<evidence type="ECO:0000256" key="3">
    <source>
        <dbReference type="ARBA" id="ARBA00023002"/>
    </source>
</evidence>
<dbReference type="Pfam" id="PF04551">
    <property type="entry name" value="GcpE"/>
    <property type="match status" value="1"/>
</dbReference>
<keyword evidence="2 7" id="KW-0479">Metal-binding</keyword>
<gene>
    <name evidence="7 10" type="primary">ispG</name>
    <name evidence="10" type="synonym">gcpE</name>
    <name evidence="10" type="ORF">INF20_05185</name>
</gene>
<evidence type="ECO:0000256" key="6">
    <source>
        <dbReference type="ARBA" id="ARBA00023229"/>
    </source>
</evidence>
<keyword evidence="5 7" id="KW-0411">Iron-sulfur</keyword>
<dbReference type="Gene3D" id="3.20.20.20">
    <property type="entry name" value="Dihydropteroate synthase-like"/>
    <property type="match status" value="1"/>
</dbReference>
<evidence type="ECO:0000313" key="11">
    <source>
        <dbReference type="Proteomes" id="UP001516588"/>
    </source>
</evidence>
<dbReference type="InterPro" id="IPR011005">
    <property type="entry name" value="Dihydropteroate_synth-like_sf"/>
</dbReference>
<feature type="binding site" evidence="7">
    <location>
        <position position="313"/>
    </location>
    <ligand>
        <name>[4Fe-4S] cluster</name>
        <dbReference type="ChEBI" id="CHEBI:49883"/>
    </ligand>
</feature>
<comment type="caution">
    <text evidence="10">The sequence shown here is derived from an EMBL/GenBank/DDBJ whole genome shotgun (WGS) entry which is preliminary data.</text>
</comment>
<sequence>MIAMTKRVMVGDVAIGGGAPVSIQSMSNIDTKNVKEVSEQIIELADAGCQIMRLAVPDMEAAKAFGEIKKNSPLPLVADIHFDYRLALAAMENGADKIRINPGNIGSRDNVKKVADMAKERGIPIRVGVNSGSLQKDILEKNGGVTAEGLVESALRNVRMLEDLDFNDIVISLKASDPKMNYDAYMKMSKETDYPLHVGVTEAGTVERGKIKSAVGIGGLLLAGVGDTMRVSLTGNPINEIIAAREILASAGLYSQPINLVSCPTCGRTKVNLENIISRMEKDLAVAGNERSKAGLRPLTVAVMGCEVNGPGEAAGADLGVACGDGRGLLFINGRTVKTVAENEISAAIIDMINNYERYIQAL</sequence>
<keyword evidence="1 7" id="KW-0004">4Fe-4S</keyword>
<dbReference type="PANTHER" id="PTHR30454:SF0">
    <property type="entry name" value="4-HYDROXY-3-METHYLBUT-2-EN-1-YL DIPHOSPHATE SYNTHASE (FERREDOXIN), CHLOROPLASTIC"/>
    <property type="match status" value="1"/>
</dbReference>
<dbReference type="InterPro" id="IPR058579">
    <property type="entry name" value="IspG_C"/>
</dbReference>
<dbReference type="GO" id="GO:0046429">
    <property type="term" value="F:4-hydroxy-3-methylbut-2-en-1-yl diphosphate synthase activity (ferredoxin)"/>
    <property type="evidence" value="ECO:0007669"/>
    <property type="project" value="UniProtKB-EC"/>
</dbReference>
<dbReference type="Pfam" id="PF26540">
    <property type="entry name" value="GcpE_C"/>
    <property type="match status" value="1"/>
</dbReference>
<dbReference type="HAMAP" id="MF_00159">
    <property type="entry name" value="IspG"/>
    <property type="match status" value="1"/>
</dbReference>
<dbReference type="EC" id="1.17.7.3" evidence="7"/>
<feature type="binding site" evidence="7">
    <location>
        <position position="263"/>
    </location>
    <ligand>
        <name>[4Fe-4S] cluster</name>
        <dbReference type="ChEBI" id="CHEBI:49883"/>
    </ligand>
</feature>